<feature type="region of interest" description="Disordered" evidence="1">
    <location>
        <begin position="184"/>
        <end position="212"/>
    </location>
</feature>
<gene>
    <name evidence="3" type="ORF">GGX14DRAFT_398345</name>
</gene>
<evidence type="ECO:0000313" key="3">
    <source>
        <dbReference type="EMBL" id="KAJ7204514.1"/>
    </source>
</evidence>
<name>A0AAD6Y9Y2_9AGAR</name>
<dbReference type="InterPro" id="IPR054722">
    <property type="entry name" value="PolX-like_BBD"/>
</dbReference>
<evidence type="ECO:0000259" key="2">
    <source>
        <dbReference type="Pfam" id="PF22936"/>
    </source>
</evidence>
<evidence type="ECO:0000313" key="4">
    <source>
        <dbReference type="Proteomes" id="UP001219525"/>
    </source>
</evidence>
<proteinExistence type="predicted"/>
<organism evidence="3 4">
    <name type="scientific">Mycena pura</name>
    <dbReference type="NCBI Taxonomy" id="153505"/>
    <lineage>
        <taxon>Eukaryota</taxon>
        <taxon>Fungi</taxon>
        <taxon>Dikarya</taxon>
        <taxon>Basidiomycota</taxon>
        <taxon>Agaricomycotina</taxon>
        <taxon>Agaricomycetes</taxon>
        <taxon>Agaricomycetidae</taxon>
        <taxon>Agaricales</taxon>
        <taxon>Marasmiineae</taxon>
        <taxon>Mycenaceae</taxon>
        <taxon>Mycena</taxon>
    </lineage>
</organism>
<reference evidence="3" key="1">
    <citation type="submission" date="2023-03" db="EMBL/GenBank/DDBJ databases">
        <title>Massive genome expansion in bonnet fungi (Mycena s.s.) driven by repeated elements and novel gene families across ecological guilds.</title>
        <authorList>
            <consortium name="Lawrence Berkeley National Laboratory"/>
            <person name="Harder C.B."/>
            <person name="Miyauchi S."/>
            <person name="Viragh M."/>
            <person name="Kuo A."/>
            <person name="Thoen E."/>
            <person name="Andreopoulos B."/>
            <person name="Lu D."/>
            <person name="Skrede I."/>
            <person name="Drula E."/>
            <person name="Henrissat B."/>
            <person name="Morin E."/>
            <person name="Kohler A."/>
            <person name="Barry K."/>
            <person name="LaButti K."/>
            <person name="Morin E."/>
            <person name="Salamov A."/>
            <person name="Lipzen A."/>
            <person name="Mereny Z."/>
            <person name="Hegedus B."/>
            <person name="Baldrian P."/>
            <person name="Stursova M."/>
            <person name="Weitz H."/>
            <person name="Taylor A."/>
            <person name="Grigoriev I.V."/>
            <person name="Nagy L.G."/>
            <person name="Martin F."/>
            <person name="Kauserud H."/>
        </authorList>
    </citation>
    <scope>NUCLEOTIDE SEQUENCE</scope>
    <source>
        <strain evidence="3">9144</strain>
    </source>
</reference>
<feature type="region of interest" description="Disordered" evidence="1">
    <location>
        <begin position="245"/>
        <end position="274"/>
    </location>
</feature>
<evidence type="ECO:0000256" key="1">
    <source>
        <dbReference type="SAM" id="MobiDB-lite"/>
    </source>
</evidence>
<comment type="caution">
    <text evidence="3">The sequence shown here is derived from an EMBL/GenBank/DDBJ whole genome shotgun (WGS) entry which is preliminary data.</text>
</comment>
<dbReference type="Pfam" id="PF22936">
    <property type="entry name" value="Pol_BBD"/>
    <property type="match status" value="1"/>
</dbReference>
<accession>A0AAD6Y9Y2</accession>
<keyword evidence="4" id="KW-1185">Reference proteome</keyword>
<dbReference type="Proteomes" id="UP001219525">
    <property type="component" value="Unassembled WGS sequence"/>
</dbReference>
<dbReference type="EMBL" id="JARJCW010000047">
    <property type="protein sequence ID" value="KAJ7204514.1"/>
    <property type="molecule type" value="Genomic_DNA"/>
</dbReference>
<dbReference type="AlphaFoldDB" id="A0AAD6Y9Y2"/>
<feature type="compositionally biased region" description="Basic and acidic residues" evidence="1">
    <location>
        <begin position="184"/>
        <end position="194"/>
    </location>
</feature>
<feature type="domain" description="Retrovirus-related Pol polyprotein from transposon TNT 1-94-like beta-barrel" evidence="2">
    <location>
        <begin position="339"/>
        <end position="417"/>
    </location>
</feature>
<protein>
    <recommendedName>
        <fullName evidence="2">Retrovirus-related Pol polyprotein from transposon TNT 1-94-like beta-barrel domain-containing protein</fullName>
    </recommendedName>
</protein>
<sequence length="444" mass="48887">MPLDTIKPKAITNLDVLDLEKRNYVRWAESALDTFMFAGIREYVLGEVAKPATGDSDLPIWTKNNNLVQAGIRMNISAAERDYLRDHSSEKASTHTSLLNDLLGIHIERGTDMVKDDAKICDISAQVFETGTLDKDTLALAVLLRALSPELRSIRDKYEDDNTAKPADIVKSLEKEKLRWEEENKQKVAEERAHTARTQRVTSPPAKAPAKGLCGTCSGKHCTEDCWAEGGAMEGRQDEVIARRAARRKEAKQPEKPTTSTTPAAAKPGAKPRFAMRDQSGKTVYFTMVDDDAETAATVIHTRPRSDSESTVSSTFSMFAETEHFMFAIKTAGPEPFAADTGATVDISPHESDFYTFEVIDPIKIWGVRGTYIEALAKGDVHIRRSDGTVLIRRGVLYAPDASMRLMSIGRITDDGYVAAFAVDGFTITDPMVPSSPGLPWTTL</sequence>
<feature type="compositionally biased region" description="Low complexity" evidence="1">
    <location>
        <begin position="256"/>
        <end position="272"/>
    </location>
</feature>